<comment type="caution">
    <text evidence="1">The sequence shown here is derived from an EMBL/GenBank/DDBJ whole genome shotgun (WGS) entry which is preliminary data.</text>
</comment>
<dbReference type="EMBL" id="JAMZMM010000470">
    <property type="protein sequence ID" value="MCP2732071.1"/>
    <property type="molecule type" value="Genomic_DNA"/>
</dbReference>
<gene>
    <name evidence="1" type="ORF">NJ959_26945</name>
</gene>
<proteinExistence type="predicted"/>
<dbReference type="Proteomes" id="UP001204953">
    <property type="component" value="Unassembled WGS sequence"/>
</dbReference>
<evidence type="ECO:0000313" key="2">
    <source>
        <dbReference type="Proteomes" id="UP001204953"/>
    </source>
</evidence>
<keyword evidence="2" id="KW-1185">Reference proteome</keyword>
<name>A0AAE3GWN1_9CYAN</name>
<evidence type="ECO:0000313" key="1">
    <source>
        <dbReference type="EMBL" id="MCP2732071.1"/>
    </source>
</evidence>
<protein>
    <submittedName>
        <fullName evidence="1">Uncharacterized protein</fullName>
    </submittedName>
</protein>
<organism evidence="1 2">
    <name type="scientific">Limnofasciculus baicalensis BBK-W-15</name>
    <dbReference type="NCBI Taxonomy" id="2699891"/>
    <lineage>
        <taxon>Bacteria</taxon>
        <taxon>Bacillati</taxon>
        <taxon>Cyanobacteriota</taxon>
        <taxon>Cyanophyceae</taxon>
        <taxon>Coleofasciculales</taxon>
        <taxon>Coleofasciculaceae</taxon>
        <taxon>Limnofasciculus</taxon>
        <taxon>Limnofasciculus baicalensis</taxon>
    </lineage>
</organism>
<reference evidence="1" key="1">
    <citation type="submission" date="2022-06" db="EMBL/GenBank/DDBJ databases">
        <title>New cyanobacteria of genus Symplocastrum in benthos of Lake Baikal.</title>
        <authorList>
            <person name="Sorokovikova E."/>
            <person name="Tikhonova I."/>
            <person name="Krasnopeev A."/>
            <person name="Evseev P."/>
            <person name="Gladkikh A."/>
            <person name="Belykh O."/>
        </authorList>
    </citation>
    <scope>NUCLEOTIDE SEQUENCE</scope>
    <source>
        <strain evidence="1">BBK-W-15</strain>
    </source>
</reference>
<sequence length="68" mass="8030">MMSTEIQELPTSIEEMIAKILVTRQITHTEQLRLKFALLYKDGLNQQDRSLIDRVFYGIRHDLLKVVE</sequence>
<accession>A0AAE3GWN1</accession>
<dbReference type="AlphaFoldDB" id="A0AAE3GWN1"/>
<dbReference type="RefSeq" id="WP_254014798.1">
    <property type="nucleotide sequence ID" value="NZ_JAMZMM010000470.1"/>
</dbReference>